<feature type="domain" description="Replication factor A C-terminal" evidence="8">
    <location>
        <begin position="604"/>
        <end position="707"/>
    </location>
</feature>
<gene>
    <name evidence="11" type="ORF">U9M48_009958</name>
</gene>
<evidence type="ECO:0000256" key="6">
    <source>
        <dbReference type="SAM" id="MobiDB-lite"/>
    </source>
</evidence>
<dbReference type="Gene3D" id="2.40.50.140">
    <property type="entry name" value="Nucleic acid-binding proteins"/>
    <property type="match status" value="3"/>
</dbReference>
<comment type="similarity">
    <text evidence="1">Belongs to the replication factor A protein 1 family.</text>
</comment>
<feature type="domain" description="DNA helicase Pif1-like 2B" evidence="10">
    <location>
        <begin position="161"/>
        <end position="199"/>
    </location>
</feature>
<organism evidence="11 12">
    <name type="scientific">Paspalum notatum var. saurae</name>
    <dbReference type="NCBI Taxonomy" id="547442"/>
    <lineage>
        <taxon>Eukaryota</taxon>
        <taxon>Viridiplantae</taxon>
        <taxon>Streptophyta</taxon>
        <taxon>Embryophyta</taxon>
        <taxon>Tracheophyta</taxon>
        <taxon>Spermatophyta</taxon>
        <taxon>Magnoliopsida</taxon>
        <taxon>Liliopsida</taxon>
        <taxon>Poales</taxon>
        <taxon>Poaceae</taxon>
        <taxon>PACMAD clade</taxon>
        <taxon>Panicoideae</taxon>
        <taxon>Andropogonodae</taxon>
        <taxon>Paspaleae</taxon>
        <taxon>Paspalinae</taxon>
        <taxon>Paspalum</taxon>
    </lineage>
</organism>
<dbReference type="Pfam" id="PF16900">
    <property type="entry name" value="REPA_OB_2"/>
    <property type="match status" value="1"/>
</dbReference>
<dbReference type="CDD" id="cd04481">
    <property type="entry name" value="RPA1_DBD_B_like"/>
    <property type="match status" value="1"/>
</dbReference>
<keyword evidence="4" id="KW-0862">Zinc</keyword>
<feature type="domain" description="Replication protein A OB" evidence="9">
    <location>
        <begin position="446"/>
        <end position="529"/>
    </location>
</feature>
<dbReference type="InterPro" id="IPR027417">
    <property type="entry name" value="P-loop_NTPase"/>
</dbReference>
<evidence type="ECO:0000259" key="8">
    <source>
        <dbReference type="Pfam" id="PF08646"/>
    </source>
</evidence>
<evidence type="ECO:0000259" key="9">
    <source>
        <dbReference type="Pfam" id="PF16900"/>
    </source>
</evidence>
<evidence type="ECO:0000313" key="11">
    <source>
        <dbReference type="EMBL" id="WVZ59866.1"/>
    </source>
</evidence>
<dbReference type="SUPFAM" id="SSF52540">
    <property type="entry name" value="P-loop containing nucleoside triphosphate hydrolases"/>
    <property type="match status" value="1"/>
</dbReference>
<evidence type="ECO:0000313" key="12">
    <source>
        <dbReference type="Proteomes" id="UP001341281"/>
    </source>
</evidence>
<evidence type="ECO:0008006" key="13">
    <source>
        <dbReference type="Google" id="ProtNLM"/>
    </source>
</evidence>
<accession>A0AAQ3SSJ1</accession>
<feature type="compositionally biased region" description="Basic and acidic residues" evidence="6">
    <location>
        <begin position="809"/>
        <end position="822"/>
    </location>
</feature>
<dbReference type="AlphaFoldDB" id="A0AAQ3SSJ1"/>
<dbReference type="GO" id="GO:0003677">
    <property type="term" value="F:DNA binding"/>
    <property type="evidence" value="ECO:0007669"/>
    <property type="project" value="UniProtKB-KW"/>
</dbReference>
<evidence type="ECO:0000259" key="7">
    <source>
        <dbReference type="Pfam" id="PF02721"/>
    </source>
</evidence>
<evidence type="ECO:0000259" key="10">
    <source>
        <dbReference type="Pfam" id="PF21530"/>
    </source>
</evidence>
<dbReference type="InterPro" id="IPR031657">
    <property type="entry name" value="REPA_OB_2"/>
</dbReference>
<dbReference type="InterPro" id="IPR012340">
    <property type="entry name" value="NA-bd_OB-fold"/>
</dbReference>
<dbReference type="Pfam" id="PF08646">
    <property type="entry name" value="Rep_fac-A_C"/>
    <property type="match status" value="1"/>
</dbReference>
<dbReference type="CDD" id="cd18809">
    <property type="entry name" value="SF1_C_RecD"/>
    <property type="match status" value="1"/>
</dbReference>
<feature type="domain" description="Replication protein A 70 kDa DNA-binding subunit B/D first OB fold" evidence="7">
    <location>
        <begin position="314"/>
        <end position="417"/>
    </location>
</feature>
<dbReference type="PANTHER" id="PTHR47165:SF4">
    <property type="entry name" value="OS03G0429900 PROTEIN"/>
    <property type="match status" value="1"/>
</dbReference>
<dbReference type="Pfam" id="PF21530">
    <property type="entry name" value="Pif1_2B_dom"/>
    <property type="match status" value="1"/>
</dbReference>
<protein>
    <recommendedName>
        <fullName evidence="13">ATP-dependent DNA helicase</fullName>
    </recommendedName>
</protein>
<dbReference type="EMBL" id="CP144746">
    <property type="protein sequence ID" value="WVZ59866.1"/>
    <property type="molecule type" value="Genomic_DNA"/>
</dbReference>
<keyword evidence="3" id="KW-0863">Zinc-finger</keyword>
<feature type="region of interest" description="Disordered" evidence="6">
    <location>
        <begin position="759"/>
        <end position="832"/>
    </location>
</feature>
<dbReference type="CDD" id="cd04480">
    <property type="entry name" value="RPA1_DBD_A_like"/>
    <property type="match status" value="1"/>
</dbReference>
<dbReference type="GO" id="GO:0008270">
    <property type="term" value="F:zinc ion binding"/>
    <property type="evidence" value="ECO:0007669"/>
    <property type="project" value="UniProtKB-KW"/>
</dbReference>
<dbReference type="Pfam" id="PF02721">
    <property type="entry name" value="DUF223"/>
    <property type="match status" value="1"/>
</dbReference>
<name>A0AAQ3SSJ1_PASNO</name>
<feature type="compositionally biased region" description="Polar residues" evidence="6">
    <location>
        <begin position="775"/>
        <end position="784"/>
    </location>
</feature>
<evidence type="ECO:0000256" key="3">
    <source>
        <dbReference type="ARBA" id="ARBA00022771"/>
    </source>
</evidence>
<dbReference type="SUPFAM" id="SSF50249">
    <property type="entry name" value="Nucleic acid-binding proteins"/>
    <property type="match status" value="3"/>
</dbReference>
<dbReference type="CDD" id="cd04476">
    <property type="entry name" value="RPA1_DBD_C"/>
    <property type="match status" value="1"/>
</dbReference>
<proteinExistence type="inferred from homology"/>
<dbReference type="Proteomes" id="UP001341281">
    <property type="component" value="Chromosome 02"/>
</dbReference>
<evidence type="ECO:0000256" key="4">
    <source>
        <dbReference type="ARBA" id="ARBA00022833"/>
    </source>
</evidence>
<keyword evidence="12" id="KW-1185">Reference proteome</keyword>
<dbReference type="InterPro" id="IPR013955">
    <property type="entry name" value="Rep_factor-A_C"/>
</dbReference>
<sequence>MTDHGLPKPDMNLCSKVKNRLLAEELAYDPVELTLMNESLVKRLNPEQKHIYDVVIQSFSDWVLSIGDGTAKGTLSDDGASELVEIPRDILIPRSQSAIDDIIRSTYPNIGTSYSDPTYLRERAVIAPKNDTIDEINSRVLSLIPGVVPILWLSPQRNMFKGIPPHKLVLKIDSPIMLLRNLNQSAGLCNGTRLIVKQLGDRVLEAEIISGSHIGDKVVLPRIALHVSSTKWLFVLSRRQYPVRLCYAMTINKSQGQTLQNVGLYLPRPVFSHGQLYVVVSCVTSRDGLKVLIDDDMDPGLGTTLNIVYREMRYNMLADLNPTRYNWCIKVRVVRMWHVSSIAKGKNFASTELILADEEGLAIPACIGQKNIHKFSSSMAEGRSYYIRNFQVSKQERKFKAIPSTYTIFFTSWTGIEEIPAEESTNLPRYIFYFVDFEDLDHRARHGDSLVDIIGQLTVVHPLVHSSSLNGPSVRRELDLRDLSGRHLSVTLWGEHATSFEERFLLETIGNDDPVVIIFVGMQVRLFLGSPSCRSNAATKWYINIDIPEVNAFRVSLEGRGFEVQILPGDGNDGTAGLNEEHANRKTVSELLGLNPHDNNDVRFTCHATIREVDVTNGWWYKGCSICKKGLKSTPLGGLECANCNLDEPMIIPCYKLNVAVEDATGRAKIFMFGGVAEQVVRRTASELVEESSSNQILLPAALRALVGRSYVVISEQTFRTGILCFQARRVFMPPRVEQSHGSSPAQHGIHGKDLATTAVAGSSNPAPHKEIADSASSLTQGSVHSVGEEGTPPPTPDTPIPTKNSCTRGKEVSSDGHEEHGNNLGKRSRSVRRELLASKKEKPRSESMFASPPLQLTPRSFQWGEIGHVQRKDGIESAMQGSPSMETVEYLMADNRSGQQQHAAADVPHPGRAGVQQEGGADGAVEALSWVRRPAVLGVGARLHLGNARSGGAYGGRAGPPRLLAMSAGCRWFTTGWSPWSPLKPHKLFCHGSKEEGREGLHAWTGGWRLKTMRSAWGQASGPKETR</sequence>
<dbReference type="InterPro" id="IPR003871">
    <property type="entry name" value="RFA1B/D_OB_1st"/>
</dbReference>
<evidence type="ECO:0000256" key="1">
    <source>
        <dbReference type="ARBA" id="ARBA00005690"/>
    </source>
</evidence>
<keyword evidence="5" id="KW-0238">DNA-binding</keyword>
<evidence type="ECO:0000256" key="2">
    <source>
        <dbReference type="ARBA" id="ARBA00022723"/>
    </source>
</evidence>
<reference evidence="11 12" key="1">
    <citation type="submission" date="2024-02" db="EMBL/GenBank/DDBJ databases">
        <title>High-quality chromosome-scale genome assembly of Pensacola bahiagrass (Paspalum notatum Flugge var. saurae).</title>
        <authorList>
            <person name="Vega J.M."/>
            <person name="Podio M."/>
            <person name="Orjuela J."/>
            <person name="Siena L.A."/>
            <person name="Pessino S.C."/>
            <person name="Combes M.C."/>
            <person name="Mariac C."/>
            <person name="Albertini E."/>
            <person name="Pupilli F."/>
            <person name="Ortiz J.P.A."/>
            <person name="Leblanc O."/>
        </authorList>
    </citation>
    <scope>NUCLEOTIDE SEQUENCE [LARGE SCALE GENOMIC DNA]</scope>
    <source>
        <strain evidence="11">R1</strain>
        <tissue evidence="11">Leaf</tissue>
    </source>
</reference>
<dbReference type="InterPro" id="IPR049163">
    <property type="entry name" value="Pif1-like_2B_dom"/>
</dbReference>
<dbReference type="PANTHER" id="PTHR47165">
    <property type="entry name" value="OS03G0429900 PROTEIN"/>
    <property type="match status" value="1"/>
</dbReference>
<keyword evidence="2" id="KW-0479">Metal-binding</keyword>
<evidence type="ECO:0000256" key="5">
    <source>
        <dbReference type="ARBA" id="ARBA00023125"/>
    </source>
</evidence>
<dbReference type="InterPro" id="IPR047192">
    <property type="entry name" value="Euk_RPA1_DBD_C"/>
</dbReference>